<reference evidence="1 2" key="1">
    <citation type="journal article" date="2023" name="Hortic Res">
        <title>The complete reference genome for grapevine (Vitis vinifera L.) genetics and breeding.</title>
        <authorList>
            <person name="Shi X."/>
            <person name="Cao S."/>
            <person name="Wang X."/>
            <person name="Huang S."/>
            <person name="Wang Y."/>
            <person name="Liu Z."/>
            <person name="Liu W."/>
            <person name="Leng X."/>
            <person name="Peng Y."/>
            <person name="Wang N."/>
            <person name="Wang Y."/>
            <person name="Ma Z."/>
            <person name="Xu X."/>
            <person name="Zhang F."/>
            <person name="Xue H."/>
            <person name="Zhong H."/>
            <person name="Wang Y."/>
            <person name="Zhang K."/>
            <person name="Velt A."/>
            <person name="Avia K."/>
            <person name="Holtgrawe D."/>
            <person name="Grimplet J."/>
            <person name="Matus J.T."/>
            <person name="Ware D."/>
            <person name="Wu X."/>
            <person name="Wang H."/>
            <person name="Liu C."/>
            <person name="Fang Y."/>
            <person name="Rustenholz C."/>
            <person name="Cheng Z."/>
            <person name="Xiao H."/>
            <person name="Zhou Y."/>
        </authorList>
    </citation>
    <scope>NUCLEOTIDE SEQUENCE [LARGE SCALE GENOMIC DNA]</scope>
    <source>
        <strain evidence="2">cv. Pinot noir / PN40024</strain>
        <tissue evidence="1">Leaf</tissue>
    </source>
</reference>
<dbReference type="PANTHER" id="PTHR47481:SF22">
    <property type="entry name" value="RETROTRANSPOSON GAG DOMAIN-CONTAINING PROTEIN"/>
    <property type="match status" value="1"/>
</dbReference>
<evidence type="ECO:0000313" key="2">
    <source>
        <dbReference type="Proteomes" id="UP001227230"/>
    </source>
</evidence>
<accession>A0ABY9CYW5</accession>
<evidence type="ECO:0008006" key="3">
    <source>
        <dbReference type="Google" id="ProtNLM"/>
    </source>
</evidence>
<protein>
    <recommendedName>
        <fullName evidence="3">Retrovirus-related Pol polyprotein from transposon TNT 1-94</fullName>
    </recommendedName>
</protein>
<keyword evidence="2" id="KW-1185">Reference proteome</keyword>
<dbReference type="EMBL" id="CP126659">
    <property type="protein sequence ID" value="WKA00350.1"/>
    <property type="molecule type" value="Genomic_DNA"/>
</dbReference>
<name>A0ABY9CYW5_VITVI</name>
<dbReference type="PANTHER" id="PTHR47481">
    <property type="match status" value="1"/>
</dbReference>
<dbReference type="Proteomes" id="UP001227230">
    <property type="component" value="Chromosome 12"/>
</dbReference>
<dbReference type="Pfam" id="PF14223">
    <property type="entry name" value="Retrotran_gag_2"/>
    <property type="match status" value="1"/>
</dbReference>
<sequence length="69" mass="7650">MSMMEYLLKVKTIADNLATIGEQVSEKDQVLQVLGGLGADYNPIVASIIAREDDISIHFIHNILLTHEL</sequence>
<gene>
    <name evidence="1" type="ORF">VitviT2T_018711</name>
</gene>
<evidence type="ECO:0000313" key="1">
    <source>
        <dbReference type="EMBL" id="WKA00350.1"/>
    </source>
</evidence>
<organism evidence="1 2">
    <name type="scientific">Vitis vinifera</name>
    <name type="common">Grape</name>
    <dbReference type="NCBI Taxonomy" id="29760"/>
    <lineage>
        <taxon>Eukaryota</taxon>
        <taxon>Viridiplantae</taxon>
        <taxon>Streptophyta</taxon>
        <taxon>Embryophyta</taxon>
        <taxon>Tracheophyta</taxon>
        <taxon>Spermatophyta</taxon>
        <taxon>Magnoliopsida</taxon>
        <taxon>eudicotyledons</taxon>
        <taxon>Gunneridae</taxon>
        <taxon>Pentapetalae</taxon>
        <taxon>rosids</taxon>
        <taxon>Vitales</taxon>
        <taxon>Vitaceae</taxon>
        <taxon>Viteae</taxon>
        <taxon>Vitis</taxon>
    </lineage>
</organism>
<proteinExistence type="predicted"/>